<accession>A0AC61R3M5</accession>
<gene>
    <name evidence="1" type="ORF">E5357_01590</name>
</gene>
<name>A0AC61R3M5_9FIRM</name>
<protein>
    <submittedName>
        <fullName evidence="1">Uncharacterized protein</fullName>
    </submittedName>
</protein>
<reference evidence="1" key="1">
    <citation type="submission" date="2019-04" db="EMBL/GenBank/DDBJ databases">
        <title>Microbes associate with the intestines of laboratory mice.</title>
        <authorList>
            <person name="Navarre W."/>
            <person name="Wong E."/>
            <person name="Huang K."/>
            <person name="Tropini C."/>
            <person name="Ng K."/>
            <person name="Yu B."/>
        </authorList>
    </citation>
    <scope>NUCLEOTIDE SEQUENCE</scope>
    <source>
        <strain evidence="1">NM72_1-8</strain>
    </source>
</reference>
<proteinExistence type="predicted"/>
<comment type="caution">
    <text evidence="1">The sequence shown here is derived from an EMBL/GenBank/DDBJ whole genome shotgun (WGS) entry which is preliminary data.</text>
</comment>
<dbReference type="Proteomes" id="UP000307720">
    <property type="component" value="Unassembled WGS sequence"/>
</dbReference>
<organism evidence="1 2">
    <name type="scientific">Hominisplanchenecus murintestinalis</name>
    <dbReference type="NCBI Taxonomy" id="2941517"/>
    <lineage>
        <taxon>Bacteria</taxon>
        <taxon>Bacillati</taxon>
        <taxon>Bacillota</taxon>
        <taxon>Clostridia</taxon>
        <taxon>Lachnospirales</taxon>
        <taxon>Lachnospiraceae</taxon>
        <taxon>Hominisplanchenecus</taxon>
    </lineage>
</organism>
<evidence type="ECO:0000313" key="1">
    <source>
        <dbReference type="EMBL" id="TGY00885.1"/>
    </source>
</evidence>
<keyword evidence="2" id="KW-1185">Reference proteome</keyword>
<evidence type="ECO:0000313" key="2">
    <source>
        <dbReference type="Proteomes" id="UP000307720"/>
    </source>
</evidence>
<sequence>MERRNLLRNIATIIGFVLAVVAAFVVRAWMPAEYAAYAGLAFFATILVIGGLAAFAASKFIK</sequence>
<dbReference type="EMBL" id="SRZB01000001">
    <property type="protein sequence ID" value="TGY00885.1"/>
    <property type="molecule type" value="Genomic_DNA"/>
</dbReference>